<proteinExistence type="predicted"/>
<feature type="domain" description="Tape measure protein N-terminal" evidence="4">
    <location>
        <begin position="98"/>
        <end position="287"/>
    </location>
</feature>
<dbReference type="Proteomes" id="UP000275510">
    <property type="component" value="Chromosome"/>
</dbReference>
<dbReference type="AlphaFoldDB" id="A0A3S4YAS9"/>
<keyword evidence="3" id="KW-1133">Transmembrane helix</keyword>
<evidence type="ECO:0000313" key="5">
    <source>
        <dbReference type="EMBL" id="VEJ17008.1"/>
    </source>
</evidence>
<keyword evidence="3" id="KW-0812">Transmembrane</keyword>
<name>A0A3S4YAS9_ACTPL</name>
<feature type="coiled-coil region" evidence="1">
    <location>
        <begin position="473"/>
        <end position="538"/>
    </location>
</feature>
<dbReference type="EMBL" id="LR134515">
    <property type="protein sequence ID" value="VEJ17008.1"/>
    <property type="molecule type" value="Genomic_DNA"/>
</dbReference>
<feature type="region of interest" description="Disordered" evidence="2">
    <location>
        <begin position="724"/>
        <end position="765"/>
    </location>
</feature>
<accession>A0A3S4YAS9</accession>
<dbReference type="Pfam" id="PF20155">
    <property type="entry name" value="TMP_3"/>
    <property type="match status" value="1"/>
</dbReference>
<keyword evidence="3" id="KW-0472">Membrane</keyword>
<sequence length="1119" mass="118489">MANNNLTLALKIKADLNEALAKFKTLEKELQAGAAASQGLGKGAQAGAGGLDGLAKKADEATSKLGKTRAGVESISKQLAELKKQAIGLTLGNLAIGNLVKTSDEFKSLEARIKLVSRSNLEAKGTFNGLMTVAQETGTAFSATAELYTRVFRSLGDSANSAEVLRFTKTVSQAMTVSGAGAQEAQAAIIQLSQGMAAGALRGEEFNSVSEQAPIILELLQKSLGKTRGELRKMAEEGQLTTQVIMTAVAEGADSIQKQYEQMPLTIGKAVTQLSNAWLEFIGNTDKTIGASNFVSAAISTLANNLEGLAGIAILVGTAYTARYLSAMYASISVKSKAAIAESAHMAAINASAAASVRQAQATVVLMQAVNGETVAVGRATQAYGALAIAKARAAAVNVGAGLFAAIGGPIGLAITAVAGLATAYFYLKSQEEETERQFAQTLTTLDANIEKTKALVEARTQLGEMGGFSDRLEQLKVNTASLDEAKQKLEALVAERDKLLNQNRISVMGGLINADEVNALNTQIDELQQKIDAMSTASSELANITQTQLAVAWDAAIEAGGTLAEKLTEIGDPQHPEAVKLLTEAIKASETEALAMKTEVEELTQKLKKDLSQASTTAIERLEAMRTKFEGIAAQAGMSGNAVQGFINKINEAIGLQKQLEQKQAEKKGGDELEKLRTRARQSGMTELEKNIDNARNNSNWTAEQKKEAEALYQTIDANQKKLREQAEADRKAKAEANKAQRKAENDAKKAAQDTRRTAEEATNKLRELNSDYLRLTGQTAKADLLDVQSKYNQLLALFSKANNQDGINLVKKMLPLEEAKVQLNGIQSEVNNVIQQQSAKEQQIQAQVQTGLISHFEGQQRLKDMYAQTVAEIEKQLPLLERLAQMPGAQGEAAGAMLEQMKVKIQELKATGNELKNAFKQGLTQGIQSALMGLAEGTMSLGDAVKQLALTVINSMAQIAAQQLAMQATSAISGFFGGAGAAVTAATGGFISGPGTGTSDSIPARLSNGEFVVRAASVQKYGVGFLHAINRGHLRKYATGGLVSAPSMPSYNEPTLTHEMQNGTAGQQAVASPVNIQQTLAVDSAELFTAGINTVAGERAVMTVIRANKQTLKQELG</sequence>
<protein>
    <submittedName>
        <fullName evidence="5">Putative tail protein</fullName>
    </submittedName>
</protein>
<evidence type="ECO:0000259" key="4">
    <source>
        <dbReference type="Pfam" id="PF20155"/>
    </source>
</evidence>
<evidence type="ECO:0000256" key="3">
    <source>
        <dbReference type="SAM" id="Phobius"/>
    </source>
</evidence>
<organism evidence="5 6">
    <name type="scientific">Actinobacillus pleuropneumoniae</name>
    <name type="common">Haemophilus pleuropneumoniae</name>
    <dbReference type="NCBI Taxonomy" id="715"/>
    <lineage>
        <taxon>Bacteria</taxon>
        <taxon>Pseudomonadati</taxon>
        <taxon>Pseudomonadota</taxon>
        <taxon>Gammaproteobacteria</taxon>
        <taxon>Pasteurellales</taxon>
        <taxon>Pasteurellaceae</taxon>
        <taxon>Actinobacillus</taxon>
    </lineage>
</organism>
<feature type="transmembrane region" description="Helical" evidence="3">
    <location>
        <begin position="403"/>
        <end position="428"/>
    </location>
</feature>
<dbReference type="InterPro" id="IPR013491">
    <property type="entry name" value="Tape_meas_N"/>
</dbReference>
<keyword evidence="1" id="KW-0175">Coiled coil</keyword>
<evidence type="ECO:0000256" key="1">
    <source>
        <dbReference type="SAM" id="Coils"/>
    </source>
</evidence>
<dbReference type="NCBIfam" id="TIGR02675">
    <property type="entry name" value="tape_meas_nterm"/>
    <property type="match status" value="1"/>
</dbReference>
<evidence type="ECO:0000313" key="6">
    <source>
        <dbReference type="Proteomes" id="UP000275510"/>
    </source>
</evidence>
<gene>
    <name evidence="5" type="ORF">NCTC10976_01113</name>
</gene>
<reference evidence="5 6" key="1">
    <citation type="submission" date="2018-12" db="EMBL/GenBank/DDBJ databases">
        <authorList>
            <consortium name="Pathogen Informatics"/>
        </authorList>
    </citation>
    <scope>NUCLEOTIDE SEQUENCE [LARGE SCALE GENOMIC DNA]</scope>
    <source>
        <strain evidence="5 6">NCTC10976</strain>
    </source>
</reference>
<dbReference type="RefSeq" id="WP_005601436.1">
    <property type="nucleotide sequence ID" value="NZ_CP079921.1"/>
</dbReference>
<evidence type="ECO:0000256" key="2">
    <source>
        <dbReference type="SAM" id="MobiDB-lite"/>
    </source>
</evidence>